<dbReference type="AlphaFoldDB" id="A0A9W7GQL0"/>
<keyword evidence="2" id="KW-1133">Transmembrane helix</keyword>
<feature type="domain" description="PhoD-like phosphatase metallophosphatase" evidence="3">
    <location>
        <begin position="189"/>
        <end position="326"/>
    </location>
</feature>
<name>A0A9W7GQL0_9STRA</name>
<gene>
    <name evidence="4" type="ORF">TrCOL_g4327</name>
</gene>
<dbReference type="PANTHER" id="PTHR33987">
    <property type="entry name" value="CALCINEURIN-LIKE METALLO-PHOSPHOESTERASE SUPERFAMILY PROTEIN"/>
    <property type="match status" value="1"/>
</dbReference>
<dbReference type="PANTHER" id="PTHR33987:SF1">
    <property type="entry name" value="CALCINEURIN-LIKE METALLO-PHOSPHOESTERASE SUPERFAMILY PROTEIN"/>
    <property type="match status" value="1"/>
</dbReference>
<dbReference type="InterPro" id="IPR018946">
    <property type="entry name" value="PhoD-like_MPP"/>
</dbReference>
<dbReference type="OrthoDB" id="10266805at2759"/>
<dbReference type="InterPro" id="IPR029052">
    <property type="entry name" value="Metallo-depent_PP-like"/>
</dbReference>
<dbReference type="Proteomes" id="UP001165065">
    <property type="component" value="Unassembled WGS sequence"/>
</dbReference>
<sequence length="486" mass="53089">MLNVGPLIFLSCNNPLMPLTPPISSLWSLMHSLKPSGLIWAGDAVYGDSLSFSNFPFSRPQRIPATPTKMRSYYDLLLSSPHYPIPGSYATGTLDDHDSGRNNAGNQWEGRFWAGEMFKSFLRESNAKAGTDLGGEGGGPEPPVGGEGRKGVYSVTVFDMSNGEHYSEDTSKPTPTFPSLPDTASNRTIAVFSLDCRTFKTEWYDGFDFTGSKGLEGDFLGPQQWSWISEMLPQSTATFNVIVNGLQVLPLHRVPNGNLAEDWSKFPLARSRLLSLLLNSGKPFLLVSGDVHMAQLMSVTCTSSTSSPTTPPITVSEVTTSGVTHSWGNFFSPSPKSRQSRYYPYMRAVSSTFMHLAHTAMPWKDIERGPEGGGRMYSLDYNFMVMDFDEGGGNVYVDIMGPGGKVMGRNYEVGGEREVGEGEWTCEPIHGKAGMGELAVGYFVCISFMIVSGFGPLVLGAYIAWSILQRTLRAAKGLLEKKVKTS</sequence>
<feature type="transmembrane region" description="Helical" evidence="2">
    <location>
        <begin position="440"/>
        <end position="465"/>
    </location>
</feature>
<evidence type="ECO:0000313" key="5">
    <source>
        <dbReference type="Proteomes" id="UP001165065"/>
    </source>
</evidence>
<organism evidence="4 5">
    <name type="scientific">Triparma columacea</name>
    <dbReference type="NCBI Taxonomy" id="722753"/>
    <lineage>
        <taxon>Eukaryota</taxon>
        <taxon>Sar</taxon>
        <taxon>Stramenopiles</taxon>
        <taxon>Ochrophyta</taxon>
        <taxon>Bolidophyceae</taxon>
        <taxon>Parmales</taxon>
        <taxon>Triparmaceae</taxon>
        <taxon>Triparma</taxon>
    </lineage>
</organism>
<reference evidence="5" key="1">
    <citation type="journal article" date="2023" name="Commun. Biol.">
        <title>Genome analysis of Parmales, the sister group of diatoms, reveals the evolutionary specialization of diatoms from phago-mixotrophs to photoautotrophs.</title>
        <authorList>
            <person name="Ban H."/>
            <person name="Sato S."/>
            <person name="Yoshikawa S."/>
            <person name="Yamada K."/>
            <person name="Nakamura Y."/>
            <person name="Ichinomiya M."/>
            <person name="Sato N."/>
            <person name="Blanc-Mathieu R."/>
            <person name="Endo H."/>
            <person name="Kuwata A."/>
            <person name="Ogata H."/>
        </authorList>
    </citation>
    <scope>NUCLEOTIDE SEQUENCE [LARGE SCALE GENOMIC DNA]</scope>
</reference>
<keyword evidence="5" id="KW-1185">Reference proteome</keyword>
<comment type="caution">
    <text evidence="4">The sequence shown here is derived from an EMBL/GenBank/DDBJ whole genome shotgun (WGS) entry which is preliminary data.</text>
</comment>
<dbReference type="Pfam" id="PF09423">
    <property type="entry name" value="PhoD"/>
    <property type="match status" value="1"/>
</dbReference>
<keyword evidence="2" id="KW-0472">Membrane</keyword>
<dbReference type="SUPFAM" id="SSF56300">
    <property type="entry name" value="Metallo-dependent phosphatases"/>
    <property type="match status" value="1"/>
</dbReference>
<dbReference type="EMBL" id="BRYA01000380">
    <property type="protein sequence ID" value="GMI48227.1"/>
    <property type="molecule type" value="Genomic_DNA"/>
</dbReference>
<feature type="region of interest" description="Disordered" evidence="1">
    <location>
        <begin position="129"/>
        <end position="150"/>
    </location>
</feature>
<protein>
    <recommendedName>
        <fullName evidence="3">PhoD-like phosphatase metallophosphatase domain-containing protein</fullName>
    </recommendedName>
</protein>
<evidence type="ECO:0000259" key="3">
    <source>
        <dbReference type="Pfam" id="PF09423"/>
    </source>
</evidence>
<evidence type="ECO:0000313" key="4">
    <source>
        <dbReference type="EMBL" id="GMI48227.1"/>
    </source>
</evidence>
<proteinExistence type="predicted"/>
<keyword evidence="2" id="KW-0812">Transmembrane</keyword>
<accession>A0A9W7GQL0</accession>
<evidence type="ECO:0000256" key="1">
    <source>
        <dbReference type="SAM" id="MobiDB-lite"/>
    </source>
</evidence>
<dbReference type="InterPro" id="IPR038607">
    <property type="entry name" value="PhoD-like_sf"/>
</dbReference>
<evidence type="ECO:0000256" key="2">
    <source>
        <dbReference type="SAM" id="Phobius"/>
    </source>
</evidence>
<dbReference type="Gene3D" id="3.60.21.70">
    <property type="entry name" value="PhoD-like phosphatase"/>
    <property type="match status" value="1"/>
</dbReference>